<dbReference type="Proteomes" id="UP000241229">
    <property type="component" value="Unassembled WGS sequence"/>
</dbReference>
<protein>
    <submittedName>
        <fullName evidence="1">Uncharacterized protein</fullName>
    </submittedName>
</protein>
<name>A0A2P7SLA4_9HYPH</name>
<reference evidence="1 2" key="1">
    <citation type="submission" date="2018-03" db="EMBL/GenBank/DDBJ databases">
        <title>The draft genome of Mesorhizobium sp. 6GN-30.</title>
        <authorList>
            <person name="Liu L."/>
            <person name="Li L."/>
            <person name="Wang T."/>
            <person name="Zhang X."/>
            <person name="Liang L."/>
        </authorList>
    </citation>
    <scope>NUCLEOTIDE SEQUENCE [LARGE SCALE GENOMIC DNA]</scope>
    <source>
        <strain evidence="1 2">6GN30</strain>
    </source>
</reference>
<keyword evidence="2" id="KW-1185">Reference proteome</keyword>
<gene>
    <name evidence="1" type="ORF">C7I84_06510</name>
</gene>
<accession>A0A2P7SLA4</accession>
<evidence type="ECO:0000313" key="2">
    <source>
        <dbReference type="Proteomes" id="UP000241229"/>
    </source>
</evidence>
<dbReference type="EMBL" id="PXYK01000005">
    <property type="protein sequence ID" value="PSJ63286.1"/>
    <property type="molecule type" value="Genomic_DNA"/>
</dbReference>
<proteinExistence type="predicted"/>
<comment type="caution">
    <text evidence="1">The sequence shown here is derived from an EMBL/GenBank/DDBJ whole genome shotgun (WGS) entry which is preliminary data.</text>
</comment>
<organism evidence="1 2">
    <name type="scientific">Kumtagia ephedrae</name>
    <dbReference type="NCBI Taxonomy" id="2116701"/>
    <lineage>
        <taxon>Bacteria</taxon>
        <taxon>Pseudomonadati</taxon>
        <taxon>Pseudomonadota</taxon>
        <taxon>Alphaproteobacteria</taxon>
        <taxon>Hyphomicrobiales</taxon>
        <taxon>Phyllobacteriaceae</taxon>
        <taxon>Kumtagia</taxon>
    </lineage>
</organism>
<dbReference type="AlphaFoldDB" id="A0A2P7SLA4"/>
<sequence length="121" mass="13910">MPDHLTHRFDLSIPDELDPTAKVRIPGIQAPARQRPSVRIWTEGKWAPAEYPVPRGPGRPERPSARWARLAIRRNMRRSDTPEQSPRMILQVANQKDRNVEVVITRERGGLARISARHARD</sequence>
<evidence type="ECO:0000313" key="1">
    <source>
        <dbReference type="EMBL" id="PSJ63286.1"/>
    </source>
</evidence>
<dbReference type="RefSeq" id="WP_106771349.1">
    <property type="nucleotide sequence ID" value="NZ_PXYK01000005.1"/>
</dbReference>